<keyword evidence="3" id="KW-0732">Signal</keyword>
<dbReference type="InterPro" id="IPR036318">
    <property type="entry name" value="FAD-bd_PCMH-like_sf"/>
</dbReference>
<keyword evidence="2" id="KW-0274">FAD</keyword>
<dbReference type="Gene3D" id="3.40.462.10">
    <property type="entry name" value="FAD-linked oxidases, C-terminal domain"/>
    <property type="match status" value="1"/>
</dbReference>
<feature type="signal peptide" evidence="3">
    <location>
        <begin position="1"/>
        <end position="29"/>
    </location>
</feature>
<comment type="caution">
    <text evidence="5">The sequence shown here is derived from an EMBL/GenBank/DDBJ whole genome shotgun (WGS) entry which is preliminary data.</text>
</comment>
<evidence type="ECO:0000256" key="1">
    <source>
        <dbReference type="ARBA" id="ARBA00022630"/>
    </source>
</evidence>
<dbReference type="PANTHER" id="PTHR43762">
    <property type="entry name" value="L-GULONOLACTONE OXIDASE"/>
    <property type="match status" value="1"/>
</dbReference>
<dbReference type="InterPro" id="IPR016170">
    <property type="entry name" value="Cytok_DH_C_sf"/>
</dbReference>
<dbReference type="GO" id="GO:0071949">
    <property type="term" value="F:FAD binding"/>
    <property type="evidence" value="ECO:0007669"/>
    <property type="project" value="InterPro"/>
</dbReference>
<dbReference type="InterPro" id="IPR006094">
    <property type="entry name" value="Oxid_FAD_bind_N"/>
</dbReference>
<dbReference type="Gene3D" id="3.30.43.10">
    <property type="entry name" value="Uridine Diphospho-n-acetylenolpyruvylglucosamine Reductase, domain 2"/>
    <property type="match status" value="1"/>
</dbReference>
<sequence length="487" mass="52359">MADRAMISFSRRGIVLGATAAALARPALATKAPAFVLNDASGLNPTSVAKTWAPSAAETPGRLRDLLRAELRDAAAAGRPFTVGAARHSMGGQSLAAGGTAASLPAVELDLDTARLRYRVSAGARWRDVIARLDRAGFSPAVMQSNHDFGVAATFSVNAHGWPAPFAPHGSTVEAVTLMLADGTVLRCSRTENQELFRHAMGGYGLLGVILDLELAMVPNEALQPRFTTTSFDKLATAFMAGVSDPKTRMIYGRLSVDRAHFLKQALLVALATTPTSPHRLDDATPGRRLPPSLTRAVYRAQVGSDWGKRARWFAETALGPALASGLYARNALLNEPVSALRNTTRGRTDILHEYFVPPAHLAAFLDGCGRIIPAGGGDLLNVTLRYVRADRDSVLAYAPEERIAAVMSFSQQLTADAEAGMQSMTTGLIDLALSHGGSFYLPYRLHASRRQVLAAYPALPAFIETKRRHDPKALFRNMMWDRYCAA</sequence>
<dbReference type="Proteomes" id="UP000603912">
    <property type="component" value="Unassembled WGS sequence"/>
</dbReference>
<dbReference type="Gene3D" id="3.30.465.10">
    <property type="match status" value="1"/>
</dbReference>
<dbReference type="InterPro" id="IPR016169">
    <property type="entry name" value="FAD-bd_PCMH_sub2"/>
</dbReference>
<organism evidence="5 6">
    <name type="scientific">Alsobacter metallidurans</name>
    <dbReference type="NCBI Taxonomy" id="340221"/>
    <lineage>
        <taxon>Bacteria</taxon>
        <taxon>Pseudomonadati</taxon>
        <taxon>Pseudomonadota</taxon>
        <taxon>Alphaproteobacteria</taxon>
        <taxon>Hyphomicrobiales</taxon>
        <taxon>Alsobacteraceae</taxon>
        <taxon>Alsobacter</taxon>
    </lineage>
</organism>
<dbReference type="EMBL" id="BMES01000001">
    <property type="protein sequence ID" value="GGH13850.1"/>
    <property type="molecule type" value="Genomic_DNA"/>
</dbReference>
<proteinExistence type="predicted"/>
<evidence type="ECO:0000313" key="6">
    <source>
        <dbReference type="Proteomes" id="UP000603912"/>
    </source>
</evidence>
<dbReference type="SUPFAM" id="SSF55103">
    <property type="entry name" value="FAD-linked oxidases, C-terminal domain"/>
    <property type="match status" value="1"/>
</dbReference>
<feature type="domain" description="FAD-binding PCMH-type" evidence="4">
    <location>
        <begin position="45"/>
        <end position="220"/>
    </location>
</feature>
<evidence type="ECO:0000256" key="2">
    <source>
        <dbReference type="ARBA" id="ARBA00022827"/>
    </source>
</evidence>
<dbReference type="PANTHER" id="PTHR43762:SF1">
    <property type="entry name" value="D-ARABINONO-1,4-LACTONE OXIDASE"/>
    <property type="match status" value="1"/>
</dbReference>
<accession>A0A917I5N6</accession>
<dbReference type="InterPro" id="IPR016166">
    <property type="entry name" value="FAD-bd_PCMH"/>
</dbReference>
<keyword evidence="6" id="KW-1185">Reference proteome</keyword>
<dbReference type="InterPro" id="IPR016164">
    <property type="entry name" value="FAD-linked_Oxase-like_C"/>
</dbReference>
<dbReference type="InterPro" id="IPR016167">
    <property type="entry name" value="FAD-bd_PCMH_sub1"/>
</dbReference>
<reference evidence="5" key="2">
    <citation type="submission" date="2020-09" db="EMBL/GenBank/DDBJ databases">
        <authorList>
            <person name="Sun Q."/>
            <person name="Zhou Y."/>
        </authorList>
    </citation>
    <scope>NUCLEOTIDE SEQUENCE</scope>
    <source>
        <strain evidence="5">CGMCC 1.12214</strain>
    </source>
</reference>
<dbReference type="AlphaFoldDB" id="A0A917I5N6"/>
<dbReference type="InterPro" id="IPR010031">
    <property type="entry name" value="FAD_lactone_oxidase-like"/>
</dbReference>
<keyword evidence="1" id="KW-0285">Flavoprotein</keyword>
<dbReference type="Pfam" id="PF01565">
    <property type="entry name" value="FAD_binding_4"/>
    <property type="match status" value="1"/>
</dbReference>
<feature type="chain" id="PRO_5036974869" evidence="3">
    <location>
        <begin position="30"/>
        <end position="487"/>
    </location>
</feature>
<evidence type="ECO:0000259" key="4">
    <source>
        <dbReference type="PROSITE" id="PS51387"/>
    </source>
</evidence>
<evidence type="ECO:0000256" key="3">
    <source>
        <dbReference type="SAM" id="SignalP"/>
    </source>
</evidence>
<dbReference type="SUPFAM" id="SSF56176">
    <property type="entry name" value="FAD-binding/transporter-associated domain-like"/>
    <property type="match status" value="1"/>
</dbReference>
<dbReference type="RefSeq" id="WP_244643610.1">
    <property type="nucleotide sequence ID" value="NZ_BMES01000001.1"/>
</dbReference>
<gene>
    <name evidence="5" type="ORF">GCM10007036_12730</name>
</gene>
<reference evidence="5" key="1">
    <citation type="journal article" date="2014" name="Int. J. Syst. Evol. Microbiol.">
        <title>Complete genome sequence of Corynebacterium casei LMG S-19264T (=DSM 44701T), isolated from a smear-ripened cheese.</title>
        <authorList>
            <consortium name="US DOE Joint Genome Institute (JGI-PGF)"/>
            <person name="Walter F."/>
            <person name="Albersmeier A."/>
            <person name="Kalinowski J."/>
            <person name="Ruckert C."/>
        </authorList>
    </citation>
    <scope>NUCLEOTIDE SEQUENCE</scope>
    <source>
        <strain evidence="5">CGMCC 1.12214</strain>
    </source>
</reference>
<evidence type="ECO:0000313" key="5">
    <source>
        <dbReference type="EMBL" id="GGH13850.1"/>
    </source>
</evidence>
<name>A0A917I5N6_9HYPH</name>
<protein>
    <submittedName>
        <fullName evidence="5">FAD-binding protein</fullName>
    </submittedName>
</protein>
<dbReference type="PROSITE" id="PS51387">
    <property type="entry name" value="FAD_PCMH"/>
    <property type="match status" value="1"/>
</dbReference>
<dbReference type="GO" id="GO:0016899">
    <property type="term" value="F:oxidoreductase activity, acting on the CH-OH group of donors, oxygen as acceptor"/>
    <property type="evidence" value="ECO:0007669"/>
    <property type="project" value="InterPro"/>
</dbReference>